<dbReference type="EMBL" id="RMBX01000001">
    <property type="protein sequence ID" value="RPD42897.1"/>
    <property type="molecule type" value="Genomic_DNA"/>
</dbReference>
<dbReference type="PROSITE" id="PS51471">
    <property type="entry name" value="FE2OG_OXY"/>
    <property type="match status" value="1"/>
</dbReference>
<evidence type="ECO:0000256" key="3">
    <source>
        <dbReference type="ARBA" id="ARBA00022763"/>
    </source>
</evidence>
<dbReference type="InterPro" id="IPR005123">
    <property type="entry name" value="Oxoglu/Fe-dep_dioxygenase_dom"/>
</dbReference>
<dbReference type="AlphaFoldDB" id="A0A3N4MLN8"/>
<evidence type="ECO:0000256" key="8">
    <source>
        <dbReference type="ARBA" id="ARBA00023204"/>
    </source>
</evidence>
<keyword evidence="5 10" id="KW-0223">Dioxygenase</keyword>
<dbReference type="PANTHER" id="PTHR31212">
    <property type="entry name" value="ALPHA-KETOGLUTARATE-DEPENDENT DIOXYGENASE ALKB HOMOLOG 3"/>
    <property type="match status" value="1"/>
</dbReference>
<evidence type="ECO:0000256" key="4">
    <source>
        <dbReference type="ARBA" id="ARBA00022842"/>
    </source>
</evidence>
<evidence type="ECO:0000313" key="11">
    <source>
        <dbReference type="Proteomes" id="UP000279089"/>
    </source>
</evidence>
<keyword evidence="7" id="KW-0408">Iron</keyword>
<gene>
    <name evidence="10" type="ORF">EG028_00950</name>
</gene>
<dbReference type="GO" id="GO:0006307">
    <property type="term" value="P:DNA alkylation repair"/>
    <property type="evidence" value="ECO:0007669"/>
    <property type="project" value="InterPro"/>
</dbReference>
<dbReference type="Pfam" id="PF13532">
    <property type="entry name" value="2OG-FeII_Oxy_2"/>
    <property type="match status" value="1"/>
</dbReference>
<dbReference type="GO" id="GO:0051213">
    <property type="term" value="F:dioxygenase activity"/>
    <property type="evidence" value="ECO:0007669"/>
    <property type="project" value="UniProtKB-KW"/>
</dbReference>
<dbReference type="InterPro" id="IPR027450">
    <property type="entry name" value="AlkB-like"/>
</dbReference>
<dbReference type="Proteomes" id="UP000279089">
    <property type="component" value="Unassembled WGS sequence"/>
</dbReference>
<dbReference type="GO" id="GO:0046872">
    <property type="term" value="F:metal ion binding"/>
    <property type="evidence" value="ECO:0007669"/>
    <property type="project" value="UniProtKB-KW"/>
</dbReference>
<proteinExistence type="predicted"/>
<comment type="caution">
    <text evidence="10">The sequence shown here is derived from an EMBL/GenBank/DDBJ whole genome shotgun (WGS) entry which is preliminary data.</text>
</comment>
<dbReference type="SUPFAM" id="SSF51197">
    <property type="entry name" value="Clavaminate synthase-like"/>
    <property type="match status" value="1"/>
</dbReference>
<dbReference type="InterPro" id="IPR032854">
    <property type="entry name" value="ALKBH3"/>
</dbReference>
<keyword evidence="2" id="KW-0479">Metal-binding</keyword>
<evidence type="ECO:0000256" key="6">
    <source>
        <dbReference type="ARBA" id="ARBA00023002"/>
    </source>
</evidence>
<keyword evidence="8" id="KW-0234">DNA repair</keyword>
<dbReference type="GO" id="GO:0016787">
    <property type="term" value="F:hydrolase activity"/>
    <property type="evidence" value="ECO:0007669"/>
    <property type="project" value="UniProtKB-ARBA"/>
</dbReference>
<sequence length="192" mass="21822">MDNLLPVDGTAVLFPALFTREESDHYLEVLQEKINWKQEPVIMFGKTVMQPRLTAWYGDEGKAYSYSGITMQPVPWTEALLAIKTRAEAVAGQSFNSALLNFYRNGQDSMGWHRDNESSLGLNPVIGSVSFGAEREFQLRHYMNRSMKRSVVLTHGSVLIMADATQHYWQHAIPKTTKPLGARINITFRKIM</sequence>
<evidence type="ECO:0000256" key="1">
    <source>
        <dbReference type="ARBA" id="ARBA00001954"/>
    </source>
</evidence>
<keyword evidence="3" id="KW-0227">DNA damage</keyword>
<organism evidence="10 11">
    <name type="scientific">Chitinophaga barathri</name>
    <dbReference type="NCBI Taxonomy" id="1647451"/>
    <lineage>
        <taxon>Bacteria</taxon>
        <taxon>Pseudomonadati</taxon>
        <taxon>Bacteroidota</taxon>
        <taxon>Chitinophagia</taxon>
        <taxon>Chitinophagales</taxon>
        <taxon>Chitinophagaceae</taxon>
        <taxon>Chitinophaga</taxon>
    </lineage>
</organism>
<reference evidence="11" key="1">
    <citation type="submission" date="2018-11" db="EMBL/GenBank/DDBJ databases">
        <title>Chitinophaga lutea sp.nov., isolate from arsenic contaminated soil.</title>
        <authorList>
            <person name="Zong Y."/>
        </authorList>
    </citation>
    <scope>NUCLEOTIDE SEQUENCE [LARGE SCALE GENOMIC DNA]</scope>
    <source>
        <strain evidence="11">YLT18</strain>
    </source>
</reference>
<dbReference type="GO" id="GO:0140097">
    <property type="term" value="F:catalytic activity, acting on DNA"/>
    <property type="evidence" value="ECO:0007669"/>
    <property type="project" value="UniProtKB-ARBA"/>
</dbReference>
<dbReference type="GO" id="GO:0032451">
    <property type="term" value="F:demethylase activity"/>
    <property type="evidence" value="ECO:0007669"/>
    <property type="project" value="UniProtKB-ARBA"/>
</dbReference>
<protein>
    <submittedName>
        <fullName evidence="10">Alpha-ketoglutarate-dependent dioxygenase AlkB</fullName>
    </submittedName>
</protein>
<dbReference type="PANTHER" id="PTHR31212:SF4">
    <property type="entry name" value="ALPHA-KETOGLUTARATE-DEPENDENT DIOXYGENASE ALKB HOMOLOG 3"/>
    <property type="match status" value="1"/>
</dbReference>
<evidence type="ECO:0000256" key="5">
    <source>
        <dbReference type="ARBA" id="ARBA00022964"/>
    </source>
</evidence>
<evidence type="ECO:0000259" key="9">
    <source>
        <dbReference type="PROSITE" id="PS51471"/>
    </source>
</evidence>
<keyword evidence="6" id="KW-0560">Oxidoreductase</keyword>
<accession>A0A3N4MLN8</accession>
<keyword evidence="4" id="KW-0460">Magnesium</keyword>
<dbReference type="InterPro" id="IPR037151">
    <property type="entry name" value="AlkB-like_sf"/>
</dbReference>
<feature type="domain" description="Fe2OG dioxygenase" evidence="9">
    <location>
        <begin position="94"/>
        <end position="192"/>
    </location>
</feature>
<comment type="cofactor">
    <cofactor evidence="1">
        <name>Fe(2+)</name>
        <dbReference type="ChEBI" id="CHEBI:29033"/>
    </cofactor>
</comment>
<name>A0A3N4MLN8_9BACT</name>
<dbReference type="GO" id="GO:0016705">
    <property type="term" value="F:oxidoreductase activity, acting on paired donors, with incorporation or reduction of molecular oxygen"/>
    <property type="evidence" value="ECO:0007669"/>
    <property type="project" value="UniProtKB-ARBA"/>
</dbReference>
<dbReference type="OrthoDB" id="190276at2"/>
<evidence type="ECO:0000313" key="10">
    <source>
        <dbReference type="EMBL" id="RPD42897.1"/>
    </source>
</evidence>
<dbReference type="Gene3D" id="2.60.120.590">
    <property type="entry name" value="Alpha-ketoglutarate-dependent dioxygenase AlkB-like"/>
    <property type="match status" value="1"/>
</dbReference>
<dbReference type="RefSeq" id="WP_120514171.1">
    <property type="nucleotide sequence ID" value="NZ_QXZY01000001.1"/>
</dbReference>
<keyword evidence="11" id="KW-1185">Reference proteome</keyword>
<evidence type="ECO:0000256" key="2">
    <source>
        <dbReference type="ARBA" id="ARBA00022723"/>
    </source>
</evidence>
<dbReference type="FunFam" id="2.60.120.590:FF:000004">
    <property type="entry name" value="DNA oxidative demethylase ALKBH2"/>
    <property type="match status" value="1"/>
</dbReference>
<evidence type="ECO:0000256" key="7">
    <source>
        <dbReference type="ARBA" id="ARBA00023004"/>
    </source>
</evidence>